<evidence type="ECO:0000313" key="2">
    <source>
        <dbReference type="EMBL" id="KAH7277895.1"/>
    </source>
</evidence>
<reference evidence="2" key="1">
    <citation type="submission" date="2021-08" db="EMBL/GenBank/DDBJ databases">
        <title>WGS assembly of Ceratopteris richardii.</title>
        <authorList>
            <person name="Marchant D.B."/>
            <person name="Chen G."/>
            <person name="Jenkins J."/>
            <person name="Shu S."/>
            <person name="Leebens-Mack J."/>
            <person name="Grimwood J."/>
            <person name="Schmutz J."/>
            <person name="Soltis P."/>
            <person name="Soltis D."/>
            <person name="Chen Z.-H."/>
        </authorList>
    </citation>
    <scope>NUCLEOTIDE SEQUENCE</scope>
    <source>
        <strain evidence="2">Whitten #5841</strain>
        <tissue evidence="2">Leaf</tissue>
    </source>
</reference>
<comment type="caution">
    <text evidence="2">The sequence shown here is derived from an EMBL/GenBank/DDBJ whole genome shotgun (WGS) entry which is preliminary data.</text>
</comment>
<dbReference type="CDD" id="cd00882">
    <property type="entry name" value="Ras_like_GTPase"/>
    <property type="match status" value="1"/>
</dbReference>
<dbReference type="EMBL" id="CM035443">
    <property type="protein sequence ID" value="KAH7277895.1"/>
    <property type="molecule type" value="Genomic_DNA"/>
</dbReference>
<evidence type="ECO:0008006" key="4">
    <source>
        <dbReference type="Google" id="ProtNLM"/>
    </source>
</evidence>
<gene>
    <name evidence="2" type="ORF">KP509_38G014200</name>
</gene>
<sequence>MGNSCWRSSPSSPTMTCEQRRDGLLDPRTQIENVYERLIAQNKEVKEQFQKAFPSVRILVVGRSGSGKSTLIRLLVGDKGPSSIVRCDIGNQDIGTEWRYPDPALPLIIHDSNGIDVDGKQRMADIKKFLDTRLATGVKFAERVHAVWYVFSASDNRKCDDGGLLKLLCDYGSKELPLLLIMTHNDMPESWEGMHGETLELLLAKVQDEERRKKLSEMVVKVGNKIKFARDTNEILKQGSIRDVKGMEMVFDRTKQLMHKELWRTWVACQAVDMNAKLEQSAKLIVRCQKHQCWAISALAAIPGAQQIQLFTMFGSVTCGLTKIWNIQQEFEKAITYHFLYEERRHAATRNLAASTIGAIVVASTLATAVLTGGIAAPAVAAAALGSALSQAGSTSTQLMSYALMVMGSILYVKTHHETIADDRKATAGDYLKACEEFVESKWAQEVARFSQDYTSIWETSFQEKRQRERLRCQIVNFFKEITLQRPNSLYSQMGNEVPAKTPTTDDGADTIDLDHNEVDEQTEEEEEEEKKIDKNLLSTAFSFLIDYLIMYEFMSLVRK</sequence>
<keyword evidence="1" id="KW-0934">Plastid</keyword>
<dbReference type="AlphaFoldDB" id="A0A8T2Q2H4"/>
<dbReference type="Proteomes" id="UP000825935">
    <property type="component" value="Chromosome 38"/>
</dbReference>
<evidence type="ECO:0000256" key="1">
    <source>
        <dbReference type="ARBA" id="ARBA00022528"/>
    </source>
</evidence>
<organism evidence="2 3">
    <name type="scientific">Ceratopteris richardii</name>
    <name type="common">Triangle waterfern</name>
    <dbReference type="NCBI Taxonomy" id="49495"/>
    <lineage>
        <taxon>Eukaryota</taxon>
        <taxon>Viridiplantae</taxon>
        <taxon>Streptophyta</taxon>
        <taxon>Embryophyta</taxon>
        <taxon>Tracheophyta</taxon>
        <taxon>Polypodiopsida</taxon>
        <taxon>Polypodiidae</taxon>
        <taxon>Polypodiales</taxon>
        <taxon>Pteridineae</taxon>
        <taxon>Pteridaceae</taxon>
        <taxon>Parkerioideae</taxon>
        <taxon>Ceratopteris</taxon>
    </lineage>
</organism>
<proteinExistence type="predicted"/>
<protein>
    <recommendedName>
        <fullName evidence="4">G domain-containing protein</fullName>
    </recommendedName>
</protein>
<name>A0A8T2Q2H4_CERRI</name>
<dbReference type="Gene3D" id="3.40.50.300">
    <property type="entry name" value="P-loop containing nucleotide triphosphate hydrolases"/>
    <property type="match status" value="1"/>
</dbReference>
<accession>A0A8T2Q2H4</accession>
<keyword evidence="3" id="KW-1185">Reference proteome</keyword>
<dbReference type="InterPro" id="IPR027417">
    <property type="entry name" value="P-loop_NTPase"/>
</dbReference>
<dbReference type="OMA" id="HEDHFPN"/>
<dbReference type="SUPFAM" id="SSF52540">
    <property type="entry name" value="P-loop containing nucleoside triphosphate hydrolases"/>
    <property type="match status" value="1"/>
</dbReference>
<evidence type="ECO:0000313" key="3">
    <source>
        <dbReference type="Proteomes" id="UP000825935"/>
    </source>
</evidence>
<dbReference type="OrthoDB" id="391988at2759"/>
<keyword evidence="1" id="KW-0150">Chloroplast</keyword>